<name>A0A918ALL5_9PSEU</name>
<organism evidence="2 3">
    <name type="scientific">Saccharothrix coeruleofusca</name>
    <dbReference type="NCBI Taxonomy" id="33919"/>
    <lineage>
        <taxon>Bacteria</taxon>
        <taxon>Bacillati</taxon>
        <taxon>Actinomycetota</taxon>
        <taxon>Actinomycetes</taxon>
        <taxon>Pseudonocardiales</taxon>
        <taxon>Pseudonocardiaceae</taxon>
        <taxon>Saccharothrix</taxon>
    </lineage>
</organism>
<protein>
    <submittedName>
        <fullName evidence="2">Uncharacterized protein</fullName>
    </submittedName>
</protein>
<evidence type="ECO:0000313" key="2">
    <source>
        <dbReference type="EMBL" id="GGP57529.1"/>
    </source>
</evidence>
<reference evidence="2" key="1">
    <citation type="journal article" date="2014" name="Int. J. Syst. Evol. Microbiol.">
        <title>Complete genome sequence of Corynebacterium casei LMG S-19264T (=DSM 44701T), isolated from a smear-ripened cheese.</title>
        <authorList>
            <consortium name="US DOE Joint Genome Institute (JGI-PGF)"/>
            <person name="Walter F."/>
            <person name="Albersmeier A."/>
            <person name="Kalinowski J."/>
            <person name="Ruckert C."/>
        </authorList>
    </citation>
    <scope>NUCLEOTIDE SEQUENCE</scope>
    <source>
        <strain evidence="2">JCM 3313</strain>
    </source>
</reference>
<accession>A0A918ALL5</accession>
<feature type="compositionally biased region" description="Polar residues" evidence="1">
    <location>
        <begin position="25"/>
        <end position="37"/>
    </location>
</feature>
<feature type="region of interest" description="Disordered" evidence="1">
    <location>
        <begin position="20"/>
        <end position="55"/>
    </location>
</feature>
<keyword evidence="3" id="KW-1185">Reference proteome</keyword>
<dbReference type="Proteomes" id="UP000639606">
    <property type="component" value="Unassembled WGS sequence"/>
</dbReference>
<comment type="caution">
    <text evidence="2">The sequence shown here is derived from an EMBL/GenBank/DDBJ whole genome shotgun (WGS) entry which is preliminary data.</text>
</comment>
<gene>
    <name evidence="2" type="ORF">GCM10010185_32400</name>
</gene>
<proteinExistence type="predicted"/>
<evidence type="ECO:0000313" key="3">
    <source>
        <dbReference type="Proteomes" id="UP000639606"/>
    </source>
</evidence>
<dbReference type="EMBL" id="BMRG01000005">
    <property type="protein sequence ID" value="GGP57529.1"/>
    <property type="molecule type" value="Genomic_DNA"/>
</dbReference>
<reference evidence="2" key="2">
    <citation type="submission" date="2020-09" db="EMBL/GenBank/DDBJ databases">
        <authorList>
            <person name="Sun Q."/>
            <person name="Ohkuma M."/>
        </authorList>
    </citation>
    <scope>NUCLEOTIDE SEQUENCE</scope>
    <source>
        <strain evidence="2">JCM 3313</strain>
    </source>
</reference>
<evidence type="ECO:0000256" key="1">
    <source>
        <dbReference type="SAM" id="MobiDB-lite"/>
    </source>
</evidence>
<sequence length="55" mass="5914">MVEEVKGGTEQLYAARYTDRVNQPGWPSSPASRTSGTPEFVVRAHPAAIRPGDTA</sequence>
<dbReference type="AlphaFoldDB" id="A0A918ALL5"/>